<name>A0A5E6S8M3_PSEFL</name>
<dbReference type="InterPro" id="IPR031723">
    <property type="entry name" value="DMSP_lyase"/>
</dbReference>
<dbReference type="InterPro" id="IPR014710">
    <property type="entry name" value="RmlC-like_jellyroll"/>
</dbReference>
<dbReference type="EMBL" id="CABVHF010000005">
    <property type="protein sequence ID" value="VVM77057.1"/>
    <property type="molecule type" value="Genomic_DNA"/>
</dbReference>
<sequence length="203" mass="22915">MDLKFELTCLLKLIDIHLRKAAPNIAQKIQLNTARLNIKTLTESRLENQNFWAAKAAIGSARKQLASVPENIRLMASCISVVAHELDWYKKPNTVDNPEFHEGHFNAIIFGTRGRATCEDFMLGITVMQPQIVYPKHRHKPEELYIALSESEWWRPSQNWFAPGVGGTVHNPSNSLHSMRSVGTPLLALWLMYGDPDFVPGAV</sequence>
<dbReference type="AlphaFoldDB" id="A0A5E6S8M3"/>
<evidence type="ECO:0000313" key="1">
    <source>
        <dbReference type="EMBL" id="VVM77057.1"/>
    </source>
</evidence>
<dbReference type="InterPro" id="IPR011051">
    <property type="entry name" value="RmlC_Cupin_sf"/>
</dbReference>
<dbReference type="Pfam" id="PF16867">
    <property type="entry name" value="DMSP_lyase"/>
    <property type="match status" value="1"/>
</dbReference>
<dbReference type="GO" id="GO:0047869">
    <property type="term" value="F:dimethylpropiothetin dethiomethylase activity"/>
    <property type="evidence" value="ECO:0007669"/>
    <property type="project" value="InterPro"/>
</dbReference>
<organism evidence="1 2">
    <name type="scientific">Pseudomonas fluorescens</name>
    <dbReference type="NCBI Taxonomy" id="294"/>
    <lineage>
        <taxon>Bacteria</taxon>
        <taxon>Pseudomonadati</taxon>
        <taxon>Pseudomonadota</taxon>
        <taxon>Gammaproteobacteria</taxon>
        <taxon>Pseudomonadales</taxon>
        <taxon>Pseudomonadaceae</taxon>
        <taxon>Pseudomonas</taxon>
    </lineage>
</organism>
<dbReference type="Gene3D" id="2.60.120.10">
    <property type="entry name" value="Jelly Rolls"/>
    <property type="match status" value="1"/>
</dbReference>
<evidence type="ECO:0000313" key="2">
    <source>
        <dbReference type="Proteomes" id="UP000399692"/>
    </source>
</evidence>
<dbReference type="Proteomes" id="UP000399692">
    <property type="component" value="Unassembled WGS sequence"/>
</dbReference>
<dbReference type="RefSeq" id="WP_150570177.1">
    <property type="nucleotide sequence ID" value="NZ_CABVHF010000005.1"/>
</dbReference>
<reference evidence="1 2" key="1">
    <citation type="submission" date="2019-09" db="EMBL/GenBank/DDBJ databases">
        <authorList>
            <person name="Chandra G."/>
            <person name="Truman W A."/>
        </authorList>
    </citation>
    <scope>NUCLEOTIDE SEQUENCE [LARGE SCALE GENOMIC DNA]</scope>
    <source>
        <strain evidence="1">PS631</strain>
    </source>
</reference>
<dbReference type="SUPFAM" id="SSF51182">
    <property type="entry name" value="RmlC-like cupins"/>
    <property type="match status" value="1"/>
</dbReference>
<accession>A0A5E6S8M3</accession>
<protein>
    <submittedName>
        <fullName evidence="1">Uncharacterized protein</fullName>
    </submittedName>
</protein>
<gene>
    <name evidence="1" type="ORF">PS631_02124</name>
</gene>
<dbReference type="OrthoDB" id="9083851at2"/>
<proteinExistence type="predicted"/>